<organism evidence="1 2">
    <name type="scientific">Violaceomyces palustris</name>
    <dbReference type="NCBI Taxonomy" id="1673888"/>
    <lineage>
        <taxon>Eukaryota</taxon>
        <taxon>Fungi</taxon>
        <taxon>Dikarya</taxon>
        <taxon>Basidiomycota</taxon>
        <taxon>Ustilaginomycotina</taxon>
        <taxon>Ustilaginomycetes</taxon>
        <taxon>Violaceomycetales</taxon>
        <taxon>Violaceomycetaceae</taxon>
        <taxon>Violaceomyces</taxon>
    </lineage>
</organism>
<reference evidence="1 2" key="1">
    <citation type="journal article" date="2018" name="Mol. Biol. Evol.">
        <title>Broad Genomic Sampling Reveals a Smut Pathogenic Ancestry of the Fungal Clade Ustilaginomycotina.</title>
        <authorList>
            <person name="Kijpornyongpan T."/>
            <person name="Mondo S.J."/>
            <person name="Barry K."/>
            <person name="Sandor L."/>
            <person name="Lee J."/>
            <person name="Lipzen A."/>
            <person name="Pangilinan J."/>
            <person name="LaButti K."/>
            <person name="Hainaut M."/>
            <person name="Henrissat B."/>
            <person name="Grigoriev I.V."/>
            <person name="Spatafora J.W."/>
            <person name="Aime M.C."/>
        </authorList>
    </citation>
    <scope>NUCLEOTIDE SEQUENCE [LARGE SCALE GENOMIC DNA]</scope>
    <source>
        <strain evidence="1 2">SA 807</strain>
    </source>
</reference>
<sequence length="340" mass="38373">PTPIIVWCHPRSVSSAFERGFMQRPDTRVWHEPLGDPFYFSKDRPCKRYSDDHCKSLEHWETSVESVTKSLLEPTSSESKESCRYIFIKDMAQYIFPARTLGKLHPGSTVYESAGEGGQADQDGQEAIDELENPTVLPTALLKRFKHTFLIRTPEKSVPSYWKCVQEKAAGFEYFDGAEAGYAELKLLYQWISNPESTFNKPFSGSKEGGDQDYPGEVQDQPQPPPLVDASVLLSHPHHTISSYCKAVGIPFYPGMLEWESGPVEEWKKWGTYHKGAENSTGFRKEVPSSSSTTKIEGVSVGAKAEGVERPLLPEPVRETIEKNMDDYRYLLQRVTIKAP</sequence>
<dbReference type="EMBL" id="KZ820183">
    <property type="protein sequence ID" value="PWN48551.1"/>
    <property type="molecule type" value="Genomic_DNA"/>
</dbReference>
<accession>A0ACD0NRW3</accession>
<evidence type="ECO:0000313" key="1">
    <source>
        <dbReference type="EMBL" id="PWN48551.1"/>
    </source>
</evidence>
<keyword evidence="2" id="KW-1185">Reference proteome</keyword>
<protein>
    <submittedName>
        <fullName evidence="1">Uncharacterized protein</fullName>
    </submittedName>
</protein>
<dbReference type="Proteomes" id="UP000245626">
    <property type="component" value="Unassembled WGS sequence"/>
</dbReference>
<feature type="non-terminal residue" evidence="1">
    <location>
        <position position="1"/>
    </location>
</feature>
<gene>
    <name evidence="1" type="ORF">IE53DRAFT_294926</name>
</gene>
<proteinExistence type="predicted"/>
<evidence type="ECO:0000313" key="2">
    <source>
        <dbReference type="Proteomes" id="UP000245626"/>
    </source>
</evidence>
<feature type="non-terminal residue" evidence="1">
    <location>
        <position position="340"/>
    </location>
</feature>
<name>A0ACD0NRW3_9BASI</name>